<dbReference type="RefSeq" id="WP_188912314.1">
    <property type="nucleotide sequence ID" value="NZ_BMIQ01000008.1"/>
</dbReference>
<accession>A0A916ZZA0</accession>
<dbReference type="Proteomes" id="UP000644699">
    <property type="component" value="Unassembled WGS sequence"/>
</dbReference>
<feature type="coiled-coil region" evidence="1">
    <location>
        <begin position="87"/>
        <end position="152"/>
    </location>
</feature>
<dbReference type="EMBL" id="BMIQ01000008">
    <property type="protein sequence ID" value="GGE19866.1"/>
    <property type="molecule type" value="Genomic_DNA"/>
</dbReference>
<evidence type="ECO:0000313" key="3">
    <source>
        <dbReference type="Proteomes" id="UP000644699"/>
    </source>
</evidence>
<organism evidence="2 3">
    <name type="scientific">Aureimonas endophytica</name>
    <dbReference type="NCBI Taxonomy" id="2027858"/>
    <lineage>
        <taxon>Bacteria</taxon>
        <taxon>Pseudomonadati</taxon>
        <taxon>Pseudomonadota</taxon>
        <taxon>Alphaproteobacteria</taxon>
        <taxon>Hyphomicrobiales</taxon>
        <taxon>Aurantimonadaceae</taxon>
        <taxon>Aureimonas</taxon>
    </lineage>
</organism>
<gene>
    <name evidence="2" type="ORF">GCM10011390_43900</name>
</gene>
<dbReference type="AlphaFoldDB" id="A0A916ZZA0"/>
<evidence type="ECO:0000256" key="1">
    <source>
        <dbReference type="SAM" id="Coils"/>
    </source>
</evidence>
<keyword evidence="1" id="KW-0175">Coiled coil</keyword>
<evidence type="ECO:0008006" key="4">
    <source>
        <dbReference type="Google" id="ProtNLM"/>
    </source>
</evidence>
<sequence>MIPLSQYLSDGAGEDFTPLMALAARKAALAGASSGGKTRPLKVLPKAPEAAAPAATSPAPVARPVAARPAAPAPAAPRLVTEPRVPLRELEAEKAARAAEREAHAAELAEATETARQRGIELGRAMAREEAEADLVARLAALRAELAAANEAELRSERAMWTAEQGDRLADLVILQMAILEETVKLTVGNVLRPLALDLRRRQMVDEMVGAVKTIALDGSAYRIAASGPADLLTALETKLGDDARLLSFTPDEEKADIRIDADATVIESRLSSWRSALEEALS</sequence>
<proteinExistence type="predicted"/>
<reference evidence="2" key="2">
    <citation type="submission" date="2020-09" db="EMBL/GenBank/DDBJ databases">
        <authorList>
            <person name="Sun Q."/>
            <person name="Zhou Y."/>
        </authorList>
    </citation>
    <scope>NUCLEOTIDE SEQUENCE</scope>
    <source>
        <strain evidence="2">CGMCC 1.15367</strain>
    </source>
</reference>
<keyword evidence="3" id="KW-1185">Reference proteome</keyword>
<protein>
    <recommendedName>
        <fullName evidence="4">Flagellar assembly protein FliH</fullName>
    </recommendedName>
</protein>
<comment type="caution">
    <text evidence="2">The sequence shown here is derived from an EMBL/GenBank/DDBJ whole genome shotgun (WGS) entry which is preliminary data.</text>
</comment>
<name>A0A916ZZA0_9HYPH</name>
<reference evidence="2" key="1">
    <citation type="journal article" date="2014" name="Int. J. Syst. Evol. Microbiol.">
        <title>Complete genome sequence of Corynebacterium casei LMG S-19264T (=DSM 44701T), isolated from a smear-ripened cheese.</title>
        <authorList>
            <consortium name="US DOE Joint Genome Institute (JGI-PGF)"/>
            <person name="Walter F."/>
            <person name="Albersmeier A."/>
            <person name="Kalinowski J."/>
            <person name="Ruckert C."/>
        </authorList>
    </citation>
    <scope>NUCLEOTIDE SEQUENCE</scope>
    <source>
        <strain evidence="2">CGMCC 1.15367</strain>
    </source>
</reference>
<evidence type="ECO:0000313" key="2">
    <source>
        <dbReference type="EMBL" id="GGE19866.1"/>
    </source>
</evidence>